<evidence type="ECO:0000313" key="1">
    <source>
        <dbReference type="EMBL" id="ACC84810.1"/>
    </source>
</evidence>
<reference evidence="1 2" key="2">
    <citation type="journal article" date="2013" name="Plant Physiol.">
        <title>A Nostoc punctiforme Sugar Transporter Necessary to Establish a Cyanobacterium-Plant Symbiosis.</title>
        <authorList>
            <person name="Ekman M."/>
            <person name="Picossi S."/>
            <person name="Campbell E.L."/>
            <person name="Meeks J.C."/>
            <person name="Flores E."/>
        </authorList>
    </citation>
    <scope>NUCLEOTIDE SEQUENCE [LARGE SCALE GENOMIC DNA]</scope>
    <source>
        <strain evidence="2">ATCC 29133 / PCC 73102</strain>
    </source>
</reference>
<gene>
    <name evidence="1" type="ordered locus">Npun_F6550</name>
</gene>
<protein>
    <submittedName>
        <fullName evidence="1">Uncharacterized protein</fullName>
    </submittedName>
</protein>
<dbReference type="Proteomes" id="UP000001191">
    <property type="component" value="Chromosome"/>
</dbReference>
<keyword evidence="2" id="KW-1185">Reference proteome</keyword>
<dbReference type="STRING" id="63737.Npun_F6550"/>
<evidence type="ECO:0000313" key="2">
    <source>
        <dbReference type="Proteomes" id="UP000001191"/>
    </source>
</evidence>
<dbReference type="AlphaFoldDB" id="B2IZG8"/>
<dbReference type="KEGG" id="npu:Npun_F6550"/>
<dbReference type="HOGENOM" id="CLU_1472817_0_0_3"/>
<organism evidence="1 2">
    <name type="scientific">Nostoc punctiforme (strain ATCC 29133 / PCC 73102)</name>
    <dbReference type="NCBI Taxonomy" id="63737"/>
    <lineage>
        <taxon>Bacteria</taxon>
        <taxon>Bacillati</taxon>
        <taxon>Cyanobacteriota</taxon>
        <taxon>Cyanophyceae</taxon>
        <taxon>Nostocales</taxon>
        <taxon>Nostocaceae</taxon>
        <taxon>Nostoc</taxon>
    </lineage>
</organism>
<dbReference type="EMBL" id="CP001037">
    <property type="protein sequence ID" value="ACC84810.1"/>
    <property type="molecule type" value="Genomic_DNA"/>
</dbReference>
<sequence length="210" mass="24307">MFVSAFWVYINYELKISMTELIERKQLDNIATWMIPIKETNLPSILKGVFFMDGNPLPDTCITMYNLEWNMQSRTLVLPTFAPLQWTFHNSIAGWILLRLIQWFKVTYKIQFEDETLQQAQIIPVLLGIPISKLIVSSTMSQDNNSLNGDIWHRNNVWFGGLSRAGEYTLRKVVDKDGCYTPAFNDMLTRVKNECLVIAPTQIDMACPFE</sequence>
<reference evidence="2" key="1">
    <citation type="submission" date="2008-04" db="EMBL/GenBank/DDBJ databases">
        <title>Complete sequence of chromosome of Nostoc punctiforme ATCC 29133.</title>
        <authorList>
            <consortium name="US DOE Joint Genome Institute"/>
            <person name="Copeland A."/>
            <person name="Lucas S."/>
            <person name="Lapidus A."/>
            <person name="Glavina del Rio T."/>
            <person name="Dalin E."/>
            <person name="Tice H."/>
            <person name="Pitluck S."/>
            <person name="Chain P."/>
            <person name="Malfatti S."/>
            <person name="Shin M."/>
            <person name="Vergez L."/>
            <person name="Schmutz J."/>
            <person name="Larimer F."/>
            <person name="Land M."/>
            <person name="Hauser L."/>
            <person name="Kyrpides N."/>
            <person name="Kim E."/>
            <person name="Meeks J.C."/>
            <person name="Elhai J."/>
            <person name="Campbell E.L."/>
            <person name="Thiel T."/>
            <person name="Longmire J."/>
            <person name="Potts M."/>
            <person name="Atlas R."/>
        </authorList>
    </citation>
    <scope>NUCLEOTIDE SEQUENCE [LARGE SCALE GENOMIC DNA]</scope>
    <source>
        <strain evidence="2">ATCC 29133 / PCC 73102</strain>
    </source>
</reference>
<proteinExistence type="predicted"/>
<name>B2IZG8_NOSP7</name>
<dbReference type="EnsemblBacteria" id="ACC84810">
    <property type="protein sequence ID" value="ACC84810"/>
    <property type="gene ID" value="Npun_F6550"/>
</dbReference>
<accession>B2IZG8</accession>
<dbReference type="eggNOG" id="ENOG5032C9S">
    <property type="taxonomic scope" value="Bacteria"/>
</dbReference>